<feature type="domain" description="Glycosyltransferase subfamily 4-like N-terminal" evidence="1">
    <location>
        <begin position="17"/>
        <end position="218"/>
    </location>
</feature>
<sequence>MRILMISTTFPYPPTLGGTQVRTFYLIKYLAQRHEVTLVTQRSDEVTEEEINALSTHVDKLVCFPRPTAADLQPGIGGKISRFTHFLTTGTPPSTTYLYTPAMQQWIDEWVEGGHCDAITCEHSVNEVFVRPSYRQRVKKVVVDIHSSLYGTLVNQLETGTAEKPLRDRLNLPLLRRYERQYAQKFTDLVLTTEEDRQFFAPIAGATPLHIVPNGVDLVQFPYRCTDPGGRSMVFVGAMDYIANVDTAKYLAQAILPPLRQRYPDATLYLVGNKPTLEVQALGNLPGVVVTGRVPSVAEYLHRATVCVVPMRIGFGIKNKTLEAMAAGVPVVASDRGLEGLAVDQPQRALRANTVDEYVVAIGQLFDQPDLRATLSVRGRELIEDTFTWERAGQAYEAVLNLQT</sequence>
<dbReference type="Pfam" id="PF13439">
    <property type="entry name" value="Glyco_transf_4"/>
    <property type="match status" value="1"/>
</dbReference>
<dbReference type="AlphaFoldDB" id="A0A1U7J607"/>
<dbReference type="RefSeq" id="WP_073608587.1">
    <property type="nucleotide sequence ID" value="NZ_MRCG01000007.1"/>
</dbReference>
<evidence type="ECO:0000313" key="3">
    <source>
        <dbReference type="Proteomes" id="UP000185557"/>
    </source>
</evidence>
<gene>
    <name evidence="2" type="ORF">NIES30_11600</name>
</gene>
<organism evidence="2 3">
    <name type="scientific">Phormidium tenue NIES-30</name>
    <dbReference type="NCBI Taxonomy" id="549789"/>
    <lineage>
        <taxon>Bacteria</taxon>
        <taxon>Bacillati</taxon>
        <taxon>Cyanobacteriota</taxon>
        <taxon>Cyanophyceae</taxon>
        <taxon>Oscillatoriophycideae</taxon>
        <taxon>Oscillatoriales</taxon>
        <taxon>Oscillatoriaceae</taxon>
        <taxon>Phormidium</taxon>
    </lineage>
</organism>
<evidence type="ECO:0000313" key="2">
    <source>
        <dbReference type="EMBL" id="OKH48133.1"/>
    </source>
</evidence>
<dbReference type="PANTHER" id="PTHR12526">
    <property type="entry name" value="GLYCOSYLTRANSFERASE"/>
    <property type="match status" value="1"/>
</dbReference>
<dbReference type="Proteomes" id="UP000185557">
    <property type="component" value="Unassembled WGS sequence"/>
</dbReference>
<name>A0A1U7J607_9CYAN</name>
<dbReference type="PANTHER" id="PTHR12526:SF600">
    <property type="entry name" value="GLYCOSYL TRANSFERASE GROUP 1"/>
    <property type="match status" value="1"/>
</dbReference>
<dbReference type="SUPFAM" id="SSF53756">
    <property type="entry name" value="UDP-Glycosyltransferase/glycogen phosphorylase"/>
    <property type="match status" value="1"/>
</dbReference>
<protein>
    <submittedName>
        <fullName evidence="2">Glycosyl transferase family 1</fullName>
    </submittedName>
</protein>
<dbReference type="CDD" id="cd03801">
    <property type="entry name" value="GT4_PimA-like"/>
    <property type="match status" value="1"/>
</dbReference>
<dbReference type="EMBL" id="MRCG01000007">
    <property type="protein sequence ID" value="OKH48133.1"/>
    <property type="molecule type" value="Genomic_DNA"/>
</dbReference>
<comment type="caution">
    <text evidence="2">The sequence shown here is derived from an EMBL/GenBank/DDBJ whole genome shotgun (WGS) entry which is preliminary data.</text>
</comment>
<dbReference type="Pfam" id="PF13692">
    <property type="entry name" value="Glyco_trans_1_4"/>
    <property type="match status" value="1"/>
</dbReference>
<dbReference type="InterPro" id="IPR028098">
    <property type="entry name" value="Glyco_trans_4-like_N"/>
</dbReference>
<evidence type="ECO:0000259" key="1">
    <source>
        <dbReference type="Pfam" id="PF13439"/>
    </source>
</evidence>
<reference evidence="2 3" key="1">
    <citation type="submission" date="2016-11" db="EMBL/GenBank/DDBJ databases">
        <title>Draft Genome Sequences of Nine Cyanobacterial Strains from Diverse Habitats.</title>
        <authorList>
            <person name="Zhu T."/>
            <person name="Hou S."/>
            <person name="Lu X."/>
            <person name="Hess W.R."/>
        </authorList>
    </citation>
    <scope>NUCLEOTIDE SEQUENCE [LARGE SCALE GENOMIC DNA]</scope>
    <source>
        <strain evidence="2 3">NIES-30</strain>
    </source>
</reference>
<keyword evidence="2" id="KW-0808">Transferase</keyword>
<accession>A0A1U7J607</accession>
<dbReference type="GO" id="GO:0016757">
    <property type="term" value="F:glycosyltransferase activity"/>
    <property type="evidence" value="ECO:0007669"/>
    <property type="project" value="TreeGrafter"/>
</dbReference>
<proteinExistence type="predicted"/>
<keyword evidence="3" id="KW-1185">Reference proteome</keyword>
<dbReference type="Gene3D" id="3.40.50.2000">
    <property type="entry name" value="Glycogen Phosphorylase B"/>
    <property type="match status" value="2"/>
</dbReference>
<dbReference type="OrthoDB" id="9807209at2"/>
<dbReference type="STRING" id="549789.NIES30_11600"/>